<organism evidence="1 2">
    <name type="scientific">Saimiri boliviensis boliviensis</name>
    <name type="common">Bolivian squirrel monkey</name>
    <dbReference type="NCBI Taxonomy" id="39432"/>
    <lineage>
        <taxon>Eukaryota</taxon>
        <taxon>Metazoa</taxon>
        <taxon>Chordata</taxon>
        <taxon>Craniata</taxon>
        <taxon>Vertebrata</taxon>
        <taxon>Euteleostomi</taxon>
        <taxon>Mammalia</taxon>
        <taxon>Eutheria</taxon>
        <taxon>Euarchontoglires</taxon>
        <taxon>Primates</taxon>
        <taxon>Haplorrhini</taxon>
        <taxon>Platyrrhini</taxon>
        <taxon>Cebidae</taxon>
        <taxon>Saimiriinae</taxon>
        <taxon>Saimiri</taxon>
    </lineage>
</organism>
<dbReference type="GeneTree" id="ENSGT00620000089398"/>
<dbReference type="Ensembl" id="ENSSBOT00000043355.1">
    <property type="protein sequence ID" value="ENSSBOP00000026482.1"/>
    <property type="gene ID" value="ENSSBOG00000029680.1"/>
</dbReference>
<dbReference type="AlphaFoldDB" id="A0A2K6U3K3"/>
<proteinExistence type="predicted"/>
<sequence>ITFQVLIGTTYSPWRVWMEFYLYRCLSTIGRRESCLTDLKAGPSAMSRLWQTGSRWITL</sequence>
<dbReference type="OMA" id="MEFYLYR"/>
<accession>A0A2K6U3K3</accession>
<dbReference type="Proteomes" id="UP000233220">
    <property type="component" value="Unplaced"/>
</dbReference>
<reference evidence="1" key="1">
    <citation type="submission" date="2025-08" db="UniProtKB">
        <authorList>
            <consortium name="Ensembl"/>
        </authorList>
    </citation>
    <scope>IDENTIFICATION</scope>
</reference>
<evidence type="ECO:0000313" key="1">
    <source>
        <dbReference type="Ensembl" id="ENSSBOP00000026482.1"/>
    </source>
</evidence>
<reference evidence="1" key="2">
    <citation type="submission" date="2025-09" db="UniProtKB">
        <authorList>
            <consortium name="Ensembl"/>
        </authorList>
    </citation>
    <scope>IDENTIFICATION</scope>
</reference>
<evidence type="ECO:0000313" key="2">
    <source>
        <dbReference type="Proteomes" id="UP000233220"/>
    </source>
</evidence>
<protein>
    <submittedName>
        <fullName evidence="1">Uncharacterized protein</fullName>
    </submittedName>
</protein>
<name>A0A2K6U3K3_SAIBB</name>
<keyword evidence="2" id="KW-1185">Reference proteome</keyword>